<reference evidence="7 8" key="1">
    <citation type="submission" date="2015-08" db="EMBL/GenBank/DDBJ databases">
        <title>The complete genome sequence of Bacillus beveridgei MLTeJB.</title>
        <authorList>
            <person name="Hanson T.E."/>
            <person name="Mesa C."/>
            <person name="Basesman S.M."/>
            <person name="Oremland R.S."/>
        </authorList>
    </citation>
    <scope>NUCLEOTIDE SEQUENCE [LARGE SCALE GENOMIC DNA]</scope>
    <source>
        <strain evidence="7 8">MLTeJB</strain>
    </source>
</reference>
<dbReference type="SMART" id="SM00382">
    <property type="entry name" value="AAA"/>
    <property type="match status" value="1"/>
</dbReference>
<dbReference type="PATRIC" id="fig|632773.3.peg.162"/>
<keyword evidence="4" id="KW-0342">GTP-binding</keyword>
<dbReference type="KEGG" id="bbev:BBEV_0154"/>
<dbReference type="SUPFAM" id="SSF52540">
    <property type="entry name" value="P-loop containing nucleoside triphosphate hydrolases"/>
    <property type="match status" value="1"/>
</dbReference>
<evidence type="ECO:0000256" key="1">
    <source>
        <dbReference type="ARBA" id="ARBA00009625"/>
    </source>
</evidence>
<evidence type="ECO:0000256" key="5">
    <source>
        <dbReference type="ARBA" id="ARBA00023186"/>
    </source>
</evidence>
<dbReference type="GO" id="GO:0016301">
    <property type="term" value="F:kinase activity"/>
    <property type="evidence" value="ECO:0007669"/>
    <property type="project" value="UniProtKB-KW"/>
</dbReference>
<keyword evidence="5" id="KW-0143">Chaperone</keyword>
<dbReference type="InterPro" id="IPR052040">
    <property type="entry name" value="GTPase/Isobutyryl-CoA_mutase"/>
</dbReference>
<dbReference type="GO" id="GO:0005525">
    <property type="term" value="F:GTP binding"/>
    <property type="evidence" value="ECO:0007669"/>
    <property type="project" value="UniProtKB-KW"/>
</dbReference>
<comment type="similarity">
    <text evidence="1">Belongs to the SIMIBI class G3E GTPase family. ArgK/MeaB subfamily.</text>
</comment>
<organism evidence="7 8">
    <name type="scientific">Salisediminibacterium beveridgei</name>
    <dbReference type="NCBI Taxonomy" id="632773"/>
    <lineage>
        <taxon>Bacteria</taxon>
        <taxon>Bacillati</taxon>
        <taxon>Bacillota</taxon>
        <taxon>Bacilli</taxon>
        <taxon>Bacillales</taxon>
        <taxon>Bacillaceae</taxon>
        <taxon>Salisediminibacterium</taxon>
    </lineage>
</organism>
<name>A0A1D7QRB3_9BACI</name>
<dbReference type="InterPro" id="IPR003593">
    <property type="entry name" value="AAA+_ATPase"/>
</dbReference>
<feature type="domain" description="AAA+ ATPase" evidence="6">
    <location>
        <begin position="59"/>
        <end position="230"/>
    </location>
</feature>
<dbReference type="STRING" id="632773.BBEV_0154"/>
<dbReference type="NCBIfam" id="TIGR00750">
    <property type="entry name" value="lao"/>
    <property type="match status" value="1"/>
</dbReference>
<dbReference type="AlphaFoldDB" id="A0A1D7QRB3"/>
<evidence type="ECO:0000256" key="3">
    <source>
        <dbReference type="ARBA" id="ARBA00022801"/>
    </source>
</evidence>
<keyword evidence="7" id="KW-0418">Kinase</keyword>
<dbReference type="EMBL" id="CP012502">
    <property type="protein sequence ID" value="AOM81549.1"/>
    <property type="molecule type" value="Genomic_DNA"/>
</dbReference>
<evidence type="ECO:0000313" key="8">
    <source>
        <dbReference type="Proteomes" id="UP000094463"/>
    </source>
</evidence>
<evidence type="ECO:0000313" key="7">
    <source>
        <dbReference type="EMBL" id="AOM81549.1"/>
    </source>
</evidence>
<protein>
    <submittedName>
        <fullName evidence="7">Putative periplasmic protein kinase ArgK and related GTPases of G3E family</fullName>
    </submittedName>
</protein>
<keyword evidence="8" id="KW-1185">Reference proteome</keyword>
<keyword evidence="2" id="KW-0547">Nucleotide-binding</keyword>
<dbReference type="InterPro" id="IPR005129">
    <property type="entry name" value="GTPase_ArgK"/>
</dbReference>
<evidence type="ECO:0000259" key="6">
    <source>
        <dbReference type="SMART" id="SM00382"/>
    </source>
</evidence>
<proteinExistence type="inferred from homology"/>
<dbReference type="PANTHER" id="PTHR43087:SF1">
    <property type="entry name" value="LAO_AO TRANSPORT SYSTEM ATPASE"/>
    <property type="match status" value="1"/>
</dbReference>
<gene>
    <name evidence="7" type="primary">argK</name>
    <name evidence="7" type="ORF">BBEV_0154</name>
</gene>
<dbReference type="PANTHER" id="PTHR43087">
    <property type="entry name" value="LYSINE/ARGININE/ORNITHINE TRANSPORT SYSTEM KINASE"/>
    <property type="match status" value="1"/>
</dbReference>
<dbReference type="CDD" id="cd03114">
    <property type="entry name" value="MMAA-like"/>
    <property type="match status" value="1"/>
</dbReference>
<dbReference type="Gene3D" id="3.40.50.300">
    <property type="entry name" value="P-loop containing nucleotide triphosphate hydrolases"/>
    <property type="match status" value="1"/>
</dbReference>
<keyword evidence="3" id="KW-0378">Hydrolase</keyword>
<dbReference type="InterPro" id="IPR027417">
    <property type="entry name" value="P-loop_NTPase"/>
</dbReference>
<dbReference type="Pfam" id="PF03308">
    <property type="entry name" value="MeaB"/>
    <property type="match status" value="1"/>
</dbReference>
<dbReference type="GO" id="GO:0003924">
    <property type="term" value="F:GTPase activity"/>
    <property type="evidence" value="ECO:0007669"/>
    <property type="project" value="InterPro"/>
</dbReference>
<evidence type="ECO:0000256" key="4">
    <source>
        <dbReference type="ARBA" id="ARBA00023134"/>
    </source>
</evidence>
<sequence length="331" mass="36237">MGGGDVKQLNSMTIPELFEAIRSGHPRALARAISFAEDQSLSSHEYRELMSLVYQQQGNGKVTGITGSPGAGKSTLVNRLVKAWRSDGQRVGILAVDPTSPFSGGALLGDRIRMHEHEGDPGVFIRSMGTRGSLGGLAEACQDAVRLLEAAGYDQIIVETVGVGQSELDIMKVADTIALVLYPSGGDVIQAFKAGIMEIADLFIMNKADLPGVEQLNYELDDLLHLTKKEDDWHPPIVKTIATEKVGIGELAEAIEKHGHWLDEQGEGSQRRQTQLQFEVERRVMTALRQRIQPQIEAAVSEREAGDDPYRIAERILHSFTGYEKHSRGSK</sequence>
<accession>A0A1D7QRB3</accession>
<keyword evidence="7" id="KW-0808">Transferase</keyword>
<dbReference type="Proteomes" id="UP000094463">
    <property type="component" value="Chromosome"/>
</dbReference>
<evidence type="ECO:0000256" key="2">
    <source>
        <dbReference type="ARBA" id="ARBA00022741"/>
    </source>
</evidence>